<feature type="compositionally biased region" description="Gly residues" evidence="1">
    <location>
        <begin position="73"/>
        <end position="82"/>
    </location>
</feature>
<accession>A0ABR2UGY5</accession>
<name>A0ABR2UGY5_9PEZI</name>
<dbReference type="EMBL" id="JARVKF010000435">
    <property type="protein sequence ID" value="KAK9413758.1"/>
    <property type="molecule type" value="Genomic_DNA"/>
</dbReference>
<feature type="region of interest" description="Disordered" evidence="1">
    <location>
        <begin position="1"/>
        <end position="82"/>
    </location>
</feature>
<keyword evidence="3" id="KW-1185">Reference proteome</keyword>
<gene>
    <name evidence="2" type="ORF">SUNI508_11701</name>
</gene>
<evidence type="ECO:0000313" key="2">
    <source>
        <dbReference type="EMBL" id="KAK9413758.1"/>
    </source>
</evidence>
<dbReference type="Proteomes" id="UP001408356">
    <property type="component" value="Unassembled WGS sequence"/>
</dbReference>
<feature type="compositionally biased region" description="Basic and acidic residues" evidence="1">
    <location>
        <begin position="32"/>
        <end position="50"/>
    </location>
</feature>
<sequence>MPRDGSGRSHNAYDLSPETDHDIIHGAGNADNDPHVARADKTAEMPKHEPGAGPKDMYASGGQSQGLAQGPERGQGGRSTKA</sequence>
<evidence type="ECO:0000313" key="3">
    <source>
        <dbReference type="Proteomes" id="UP001408356"/>
    </source>
</evidence>
<protein>
    <submittedName>
        <fullName evidence="2">Uncharacterized protein</fullName>
    </submittedName>
</protein>
<evidence type="ECO:0000256" key="1">
    <source>
        <dbReference type="SAM" id="MobiDB-lite"/>
    </source>
</evidence>
<comment type="caution">
    <text evidence="2">The sequence shown here is derived from an EMBL/GenBank/DDBJ whole genome shotgun (WGS) entry which is preliminary data.</text>
</comment>
<feature type="compositionally biased region" description="Low complexity" evidence="1">
    <location>
        <begin position="59"/>
        <end position="70"/>
    </location>
</feature>
<reference evidence="2 3" key="1">
    <citation type="journal article" date="2024" name="J. Plant Pathol.">
        <title>Sequence and assembly of the genome of Seiridium unicorne, isolate CBS 538.82, causal agent of cypress canker disease.</title>
        <authorList>
            <person name="Scali E."/>
            <person name="Rocca G.D."/>
            <person name="Danti R."/>
            <person name="Garbelotto M."/>
            <person name="Barberini S."/>
            <person name="Baroncelli R."/>
            <person name="Emiliani G."/>
        </authorList>
    </citation>
    <scope>NUCLEOTIDE SEQUENCE [LARGE SCALE GENOMIC DNA]</scope>
    <source>
        <strain evidence="2 3">BM-138-508</strain>
    </source>
</reference>
<organism evidence="2 3">
    <name type="scientific">Seiridium unicorne</name>
    <dbReference type="NCBI Taxonomy" id="138068"/>
    <lineage>
        <taxon>Eukaryota</taxon>
        <taxon>Fungi</taxon>
        <taxon>Dikarya</taxon>
        <taxon>Ascomycota</taxon>
        <taxon>Pezizomycotina</taxon>
        <taxon>Sordariomycetes</taxon>
        <taxon>Xylariomycetidae</taxon>
        <taxon>Amphisphaeriales</taxon>
        <taxon>Sporocadaceae</taxon>
        <taxon>Seiridium</taxon>
    </lineage>
</organism>
<proteinExistence type="predicted"/>